<dbReference type="Proteomes" id="UP000521872">
    <property type="component" value="Unassembled WGS sequence"/>
</dbReference>
<evidence type="ECO:0000256" key="5">
    <source>
        <dbReference type="ARBA" id="ARBA00023065"/>
    </source>
</evidence>
<dbReference type="SUPFAM" id="SSF55008">
    <property type="entry name" value="HMA, heavy metal-associated domain"/>
    <property type="match status" value="1"/>
</dbReference>
<name>A0A8H4QPJ8_9AGAR</name>
<dbReference type="EMBL" id="JAACJL010000044">
    <property type="protein sequence ID" value="KAF4614776.1"/>
    <property type="molecule type" value="Genomic_DNA"/>
</dbReference>
<dbReference type="AlphaFoldDB" id="A0A8H4QPJ8"/>
<keyword evidence="5" id="KW-0406">Ion transport</keyword>
<dbReference type="FunFam" id="3.30.70.100:FF:000008">
    <property type="entry name" value="Copper transport protein ATOX1"/>
    <property type="match status" value="1"/>
</dbReference>
<comment type="similarity">
    <text evidence="7">Belongs to the ATX1 family.</text>
</comment>
<organism evidence="9 10">
    <name type="scientific">Agrocybe pediades</name>
    <dbReference type="NCBI Taxonomy" id="84607"/>
    <lineage>
        <taxon>Eukaryota</taxon>
        <taxon>Fungi</taxon>
        <taxon>Dikarya</taxon>
        <taxon>Basidiomycota</taxon>
        <taxon>Agaricomycotina</taxon>
        <taxon>Agaricomycetes</taxon>
        <taxon>Agaricomycetidae</taxon>
        <taxon>Agaricales</taxon>
        <taxon>Agaricineae</taxon>
        <taxon>Strophariaceae</taxon>
        <taxon>Agrocybe</taxon>
    </lineage>
</organism>
<evidence type="ECO:0000256" key="2">
    <source>
        <dbReference type="ARBA" id="ARBA00022723"/>
    </source>
</evidence>
<evidence type="ECO:0000256" key="3">
    <source>
        <dbReference type="ARBA" id="ARBA00022796"/>
    </source>
</evidence>
<evidence type="ECO:0000313" key="9">
    <source>
        <dbReference type="EMBL" id="KAF4614776.1"/>
    </source>
</evidence>
<keyword evidence="10" id="KW-1185">Reference proteome</keyword>
<dbReference type="GO" id="GO:0046872">
    <property type="term" value="F:metal ion binding"/>
    <property type="evidence" value="ECO:0007669"/>
    <property type="project" value="UniProtKB-KW"/>
</dbReference>
<dbReference type="Gene3D" id="3.30.70.100">
    <property type="match status" value="1"/>
</dbReference>
<accession>A0A8H4QPJ8</accession>
<keyword evidence="3" id="KW-0187">Copper transport</keyword>
<proteinExistence type="inferred from homology"/>
<keyword evidence="6" id="KW-0143">Chaperone</keyword>
<evidence type="ECO:0000256" key="1">
    <source>
        <dbReference type="ARBA" id="ARBA00022448"/>
    </source>
</evidence>
<sequence length="151" mass="16408">MSSCCPGALIKLPRLLNRQLPSARTAGSKAKHICQFWICHQGELHYKAKSEAFCLSIHQPVSVSSRPLSLSLSNRIIMSEHTYKFDVKMTCGGCSGAVTRVLEKAKADGVSSFTVNLETQEVIVNGTIPYDDVLAKIKKTGKEVRSGTVVA</sequence>
<comment type="caution">
    <text evidence="9">The sequence shown here is derived from an EMBL/GenBank/DDBJ whole genome shotgun (WGS) entry which is preliminary data.</text>
</comment>
<reference evidence="9 10" key="1">
    <citation type="submission" date="2019-12" db="EMBL/GenBank/DDBJ databases">
        <authorList>
            <person name="Floudas D."/>
            <person name="Bentzer J."/>
            <person name="Ahren D."/>
            <person name="Johansson T."/>
            <person name="Persson P."/>
            <person name="Tunlid A."/>
        </authorList>
    </citation>
    <scope>NUCLEOTIDE SEQUENCE [LARGE SCALE GENOMIC DNA]</scope>
    <source>
        <strain evidence="9 10">CBS 102.39</strain>
    </source>
</reference>
<evidence type="ECO:0000313" key="10">
    <source>
        <dbReference type="Proteomes" id="UP000521872"/>
    </source>
</evidence>
<dbReference type="InterPro" id="IPR036163">
    <property type="entry name" value="HMA_dom_sf"/>
</dbReference>
<dbReference type="CDD" id="cd00371">
    <property type="entry name" value="HMA"/>
    <property type="match status" value="1"/>
</dbReference>
<dbReference type="PROSITE" id="PS50846">
    <property type="entry name" value="HMA_2"/>
    <property type="match status" value="1"/>
</dbReference>
<keyword evidence="1" id="KW-0813">Transport</keyword>
<evidence type="ECO:0000256" key="7">
    <source>
        <dbReference type="ARBA" id="ARBA00038171"/>
    </source>
</evidence>
<evidence type="ECO:0000256" key="6">
    <source>
        <dbReference type="ARBA" id="ARBA00023186"/>
    </source>
</evidence>
<evidence type="ECO:0000259" key="8">
    <source>
        <dbReference type="PROSITE" id="PS50846"/>
    </source>
</evidence>
<keyword evidence="2" id="KW-0479">Metal-binding</keyword>
<feature type="domain" description="HMA" evidence="8">
    <location>
        <begin position="80"/>
        <end position="145"/>
    </location>
</feature>
<dbReference type="GO" id="GO:0006825">
    <property type="term" value="P:copper ion transport"/>
    <property type="evidence" value="ECO:0007669"/>
    <property type="project" value="UniProtKB-KW"/>
</dbReference>
<dbReference type="GO" id="GO:0016531">
    <property type="term" value="F:copper chaperone activity"/>
    <property type="evidence" value="ECO:0007669"/>
    <property type="project" value="TreeGrafter"/>
</dbReference>
<dbReference type="InterPro" id="IPR051881">
    <property type="entry name" value="Copper_transport_ATOX1-like"/>
</dbReference>
<dbReference type="PANTHER" id="PTHR46365">
    <property type="entry name" value="COPPER TRANSPORT PROTEIN ATOX1"/>
    <property type="match status" value="1"/>
</dbReference>
<dbReference type="GO" id="GO:0005829">
    <property type="term" value="C:cytosol"/>
    <property type="evidence" value="ECO:0007669"/>
    <property type="project" value="TreeGrafter"/>
</dbReference>
<dbReference type="InterPro" id="IPR006121">
    <property type="entry name" value="HMA_dom"/>
</dbReference>
<evidence type="ECO:0000256" key="4">
    <source>
        <dbReference type="ARBA" id="ARBA00023008"/>
    </source>
</evidence>
<gene>
    <name evidence="9" type="ORF">D9613_003084</name>
</gene>
<keyword evidence="4" id="KW-0186">Copper</keyword>
<dbReference type="Pfam" id="PF00403">
    <property type="entry name" value="HMA"/>
    <property type="match status" value="1"/>
</dbReference>
<dbReference type="PANTHER" id="PTHR46365:SF1">
    <property type="entry name" value="COPPER TRANSPORT PROTEIN ATOX1"/>
    <property type="match status" value="1"/>
</dbReference>
<protein>
    <recommendedName>
        <fullName evidence="8">HMA domain-containing protein</fullName>
    </recommendedName>
</protein>